<keyword evidence="4" id="KW-1185">Reference proteome</keyword>
<dbReference type="Proteomes" id="UP000696573">
    <property type="component" value="Unassembled WGS sequence"/>
</dbReference>
<dbReference type="OrthoDB" id="3477286at2759"/>
<name>A0A9N9YGX3_9HYPO</name>
<sequence length="675" mass="76401">MAAQPRQPDHHITTKGFTTPPQNELINELTPSAVSAAIYKPLLPNEIRILELQPGAVQSEIQCRLSTARFDYYRPYEALSYVWGDGPARRPISVDGARVHVTANLEAALRQLRKEKSVRYLWVDALCINQADPDEKEAQVRIMYDIYQQSKVVVAWLGEADAESAAAMSLIDSFAGFLKNMWSKDDNWQSRATGTRERQSEVFARLGYPLERQNWSSLWRHLHRPYWSRMWVLQELATAGHWKGRNKPCIVQCGTHMTSFHNLQIVLEQVRAILVRGLKQEADSGAYLEPFKSFTEQGSTEPPGLVMTELLTRLHREELDILKLLYLTSRLKATDPRDKLYALLGLIPSAQALRPDYRRSTSATLINHVQNWVEREGTLDVIFSNRLDPCASGLPGWTPEIRAEHQAYSEWERMGVDTRFRAGYGKGADVEIFQPYQNNGETPPMMRARGIVIGELESIIGPSKSDESASQSTTKISAGNDAGQRFIDTIFTPLQEFAARINDGTPEYETFWRTLTLNVDDRWPPGLAPDSFRVGSLLAFSKRGQSPSKKDVWFHKIKSWFNKKELNMLDYSNSSGSRGPSIDARVRFMRHMSNCIHNRTFFTTTSRKFMGLGPYGAQKGDIVVVLYGSKRCVVLRPRGAEGGGYVVIGTAYVHGVMGGELLRRDKVDETVFNLY</sequence>
<gene>
    <name evidence="3" type="ORF">CRHIZ90672A_00007075</name>
</gene>
<evidence type="ECO:0000256" key="1">
    <source>
        <dbReference type="SAM" id="MobiDB-lite"/>
    </source>
</evidence>
<evidence type="ECO:0000259" key="2">
    <source>
        <dbReference type="Pfam" id="PF06985"/>
    </source>
</evidence>
<dbReference type="InterPro" id="IPR052895">
    <property type="entry name" value="HetReg/Transcr_Mod"/>
</dbReference>
<comment type="caution">
    <text evidence="3">The sequence shown here is derived from an EMBL/GenBank/DDBJ whole genome shotgun (WGS) entry which is preliminary data.</text>
</comment>
<feature type="region of interest" description="Disordered" evidence="1">
    <location>
        <begin position="1"/>
        <end position="22"/>
    </location>
</feature>
<proteinExistence type="predicted"/>
<evidence type="ECO:0000313" key="4">
    <source>
        <dbReference type="Proteomes" id="UP000696573"/>
    </source>
</evidence>
<dbReference type="EMBL" id="CABFNQ020000506">
    <property type="protein sequence ID" value="CAH0017379.1"/>
    <property type="molecule type" value="Genomic_DNA"/>
</dbReference>
<accession>A0A9N9YGX3</accession>
<organism evidence="3 4">
    <name type="scientific">Clonostachys rhizophaga</name>
    <dbReference type="NCBI Taxonomy" id="160324"/>
    <lineage>
        <taxon>Eukaryota</taxon>
        <taxon>Fungi</taxon>
        <taxon>Dikarya</taxon>
        <taxon>Ascomycota</taxon>
        <taxon>Pezizomycotina</taxon>
        <taxon>Sordariomycetes</taxon>
        <taxon>Hypocreomycetidae</taxon>
        <taxon>Hypocreales</taxon>
        <taxon>Bionectriaceae</taxon>
        <taxon>Clonostachys</taxon>
    </lineage>
</organism>
<protein>
    <recommendedName>
        <fullName evidence="2">Heterokaryon incompatibility domain-containing protein</fullName>
    </recommendedName>
</protein>
<dbReference type="PANTHER" id="PTHR24148:SF64">
    <property type="entry name" value="HETEROKARYON INCOMPATIBILITY DOMAIN-CONTAINING PROTEIN"/>
    <property type="match status" value="1"/>
</dbReference>
<feature type="domain" description="Heterokaryon incompatibility" evidence="2">
    <location>
        <begin position="76"/>
        <end position="235"/>
    </location>
</feature>
<dbReference type="Pfam" id="PF06985">
    <property type="entry name" value="HET"/>
    <property type="match status" value="1"/>
</dbReference>
<evidence type="ECO:0000313" key="3">
    <source>
        <dbReference type="EMBL" id="CAH0017379.1"/>
    </source>
</evidence>
<dbReference type="AlphaFoldDB" id="A0A9N9YGX3"/>
<dbReference type="Pfam" id="PF26639">
    <property type="entry name" value="Het-6_barrel"/>
    <property type="match status" value="1"/>
</dbReference>
<dbReference type="InterPro" id="IPR010730">
    <property type="entry name" value="HET"/>
</dbReference>
<dbReference type="PANTHER" id="PTHR24148">
    <property type="entry name" value="ANKYRIN REPEAT DOMAIN-CONTAINING PROTEIN 39 HOMOLOG-RELATED"/>
    <property type="match status" value="1"/>
</dbReference>
<reference evidence="3" key="1">
    <citation type="submission" date="2021-10" db="EMBL/GenBank/DDBJ databases">
        <authorList>
            <person name="Piombo E."/>
        </authorList>
    </citation>
    <scope>NUCLEOTIDE SEQUENCE</scope>
</reference>